<reference evidence="3" key="2">
    <citation type="submission" date="2012-11" db="EMBL/GenBank/DDBJ databases">
        <authorList>
            <person name="Kuo A."/>
            <person name="Curtis B.A."/>
            <person name="Tanifuji G."/>
            <person name="Burki F."/>
            <person name="Gruber A."/>
            <person name="Irimia M."/>
            <person name="Maruyama S."/>
            <person name="Arias M.C."/>
            <person name="Ball S.G."/>
            <person name="Gile G.H."/>
            <person name="Hirakawa Y."/>
            <person name="Hopkins J.F."/>
            <person name="Rensing S.A."/>
            <person name="Schmutz J."/>
            <person name="Symeonidi A."/>
            <person name="Elias M."/>
            <person name="Eveleigh R.J."/>
            <person name="Herman E.K."/>
            <person name="Klute M.J."/>
            <person name="Nakayama T."/>
            <person name="Obornik M."/>
            <person name="Reyes-Prieto A."/>
            <person name="Armbrust E.V."/>
            <person name="Aves S.J."/>
            <person name="Beiko R.G."/>
            <person name="Coutinho P."/>
            <person name="Dacks J.B."/>
            <person name="Durnford D.G."/>
            <person name="Fast N.M."/>
            <person name="Green B.R."/>
            <person name="Grisdale C."/>
            <person name="Hempe F."/>
            <person name="Henrissat B."/>
            <person name="Hoppner M.P."/>
            <person name="Ishida K.-I."/>
            <person name="Kim E."/>
            <person name="Koreny L."/>
            <person name="Kroth P.G."/>
            <person name="Liu Y."/>
            <person name="Malik S.-B."/>
            <person name="Maier U.G."/>
            <person name="McRose D."/>
            <person name="Mock T."/>
            <person name="Neilson J.A."/>
            <person name="Onodera N.T."/>
            <person name="Poole A.M."/>
            <person name="Pritham E.J."/>
            <person name="Richards T.A."/>
            <person name="Rocap G."/>
            <person name="Roy S.W."/>
            <person name="Sarai C."/>
            <person name="Schaack S."/>
            <person name="Shirato S."/>
            <person name="Slamovits C.H."/>
            <person name="Spencer D.F."/>
            <person name="Suzuki S."/>
            <person name="Worden A.Z."/>
            <person name="Zauner S."/>
            <person name="Barry K."/>
            <person name="Bell C."/>
            <person name="Bharti A.K."/>
            <person name="Crow J.A."/>
            <person name="Grimwood J."/>
            <person name="Kramer R."/>
            <person name="Lindquist E."/>
            <person name="Lucas S."/>
            <person name="Salamov A."/>
            <person name="McFadden G.I."/>
            <person name="Lane C.E."/>
            <person name="Keeling P.J."/>
            <person name="Gray M.W."/>
            <person name="Grigoriev I.V."/>
            <person name="Archibald J.M."/>
        </authorList>
    </citation>
    <scope>NUCLEOTIDE SEQUENCE</scope>
    <source>
        <strain evidence="3">CCMP2712</strain>
    </source>
</reference>
<dbReference type="Proteomes" id="UP000011087">
    <property type="component" value="Unassembled WGS sequence"/>
</dbReference>
<proteinExistence type="predicted"/>
<reference evidence="1 3" key="1">
    <citation type="journal article" date="2012" name="Nature">
        <title>Algal genomes reveal evolutionary mosaicism and the fate of nucleomorphs.</title>
        <authorList>
            <consortium name="DOE Joint Genome Institute"/>
            <person name="Curtis B.A."/>
            <person name="Tanifuji G."/>
            <person name="Burki F."/>
            <person name="Gruber A."/>
            <person name="Irimia M."/>
            <person name="Maruyama S."/>
            <person name="Arias M.C."/>
            <person name="Ball S.G."/>
            <person name="Gile G.H."/>
            <person name="Hirakawa Y."/>
            <person name="Hopkins J.F."/>
            <person name="Kuo A."/>
            <person name="Rensing S.A."/>
            <person name="Schmutz J."/>
            <person name="Symeonidi A."/>
            <person name="Elias M."/>
            <person name="Eveleigh R.J."/>
            <person name="Herman E.K."/>
            <person name="Klute M.J."/>
            <person name="Nakayama T."/>
            <person name="Obornik M."/>
            <person name="Reyes-Prieto A."/>
            <person name="Armbrust E.V."/>
            <person name="Aves S.J."/>
            <person name="Beiko R.G."/>
            <person name="Coutinho P."/>
            <person name="Dacks J.B."/>
            <person name="Durnford D.G."/>
            <person name="Fast N.M."/>
            <person name="Green B.R."/>
            <person name="Grisdale C.J."/>
            <person name="Hempel F."/>
            <person name="Henrissat B."/>
            <person name="Hoppner M.P."/>
            <person name="Ishida K."/>
            <person name="Kim E."/>
            <person name="Koreny L."/>
            <person name="Kroth P.G."/>
            <person name="Liu Y."/>
            <person name="Malik S.B."/>
            <person name="Maier U.G."/>
            <person name="McRose D."/>
            <person name="Mock T."/>
            <person name="Neilson J.A."/>
            <person name="Onodera N.T."/>
            <person name="Poole A.M."/>
            <person name="Pritham E.J."/>
            <person name="Richards T.A."/>
            <person name="Rocap G."/>
            <person name="Roy S.W."/>
            <person name="Sarai C."/>
            <person name="Schaack S."/>
            <person name="Shirato S."/>
            <person name="Slamovits C.H."/>
            <person name="Spencer D.F."/>
            <person name="Suzuki S."/>
            <person name="Worden A.Z."/>
            <person name="Zauner S."/>
            <person name="Barry K."/>
            <person name="Bell C."/>
            <person name="Bharti A.K."/>
            <person name="Crow J.A."/>
            <person name="Grimwood J."/>
            <person name="Kramer R."/>
            <person name="Lindquist E."/>
            <person name="Lucas S."/>
            <person name="Salamov A."/>
            <person name="McFadden G.I."/>
            <person name="Lane C.E."/>
            <person name="Keeling P.J."/>
            <person name="Gray M.W."/>
            <person name="Grigoriev I.V."/>
            <person name="Archibald J.M."/>
        </authorList>
    </citation>
    <scope>NUCLEOTIDE SEQUENCE</scope>
    <source>
        <strain evidence="1 3">CCMP2712</strain>
    </source>
</reference>
<dbReference type="HOGENOM" id="CLU_1117489_0_0_1"/>
<keyword evidence="3" id="KW-1185">Reference proteome</keyword>
<protein>
    <submittedName>
        <fullName evidence="1 2">Uncharacterized protein</fullName>
    </submittedName>
</protein>
<dbReference type="AlphaFoldDB" id="L1IFL7"/>
<evidence type="ECO:0000313" key="2">
    <source>
        <dbReference type="EnsemblProtists" id="EKX35033"/>
    </source>
</evidence>
<evidence type="ECO:0000313" key="1">
    <source>
        <dbReference type="EMBL" id="EKX35033.1"/>
    </source>
</evidence>
<name>L1IFL7_GUITC</name>
<dbReference type="EMBL" id="JH993098">
    <property type="protein sequence ID" value="EKX35033.1"/>
    <property type="molecule type" value="Genomic_DNA"/>
</dbReference>
<dbReference type="EnsemblProtists" id="EKX35033">
    <property type="protein sequence ID" value="EKX35033"/>
    <property type="gene ID" value="GUITHDRAFT_118781"/>
</dbReference>
<dbReference type="PaxDb" id="55529-EKX35033"/>
<organism evidence="1">
    <name type="scientific">Guillardia theta (strain CCMP2712)</name>
    <name type="common">Cryptophyte</name>
    <dbReference type="NCBI Taxonomy" id="905079"/>
    <lineage>
        <taxon>Eukaryota</taxon>
        <taxon>Cryptophyceae</taxon>
        <taxon>Pyrenomonadales</taxon>
        <taxon>Geminigeraceae</taxon>
        <taxon>Guillardia</taxon>
    </lineage>
</organism>
<dbReference type="RefSeq" id="XP_005822013.1">
    <property type="nucleotide sequence ID" value="XM_005821956.1"/>
</dbReference>
<sequence length="249" mass="27682">MNKIELGVAASFTISSVLKDSITFWLKRMGLCGGLQEAGYDLVIRELFVPDAFAHGTLNVALLHLPDWLSHSDPLALEGKLNLFLAQMRTQMPQCGRCGGSRCGSRCGSSDADPSDDPSDLTRTACARILGVPAARSPARRESALESAGIIAGIISEGSDRTVYWKLEVEGKYAAAAGVFSMRFVLVTWMSIKEQGNVVRQHANKYHLPPRKPLKPQRPLERQSFRQYPRLKMLPFHVENCQDWRIQNN</sequence>
<dbReference type="GeneID" id="17291778"/>
<evidence type="ECO:0000313" key="3">
    <source>
        <dbReference type="Proteomes" id="UP000011087"/>
    </source>
</evidence>
<reference evidence="2" key="3">
    <citation type="submission" date="2016-03" db="UniProtKB">
        <authorList>
            <consortium name="EnsemblProtists"/>
        </authorList>
    </citation>
    <scope>IDENTIFICATION</scope>
</reference>
<dbReference type="KEGG" id="gtt:GUITHDRAFT_118781"/>
<gene>
    <name evidence="1" type="ORF">GUITHDRAFT_118781</name>
</gene>
<accession>L1IFL7</accession>